<feature type="transmembrane region" description="Helical" evidence="6">
    <location>
        <begin position="43"/>
        <end position="64"/>
    </location>
</feature>
<feature type="transmembrane region" description="Helical" evidence="6">
    <location>
        <begin position="322"/>
        <end position="345"/>
    </location>
</feature>
<evidence type="ECO:0000313" key="7">
    <source>
        <dbReference type="EMBL" id="OGE18650.1"/>
    </source>
</evidence>
<feature type="transmembrane region" description="Helical" evidence="6">
    <location>
        <begin position="251"/>
        <end position="271"/>
    </location>
</feature>
<dbReference type="PANTHER" id="PTHR30250">
    <property type="entry name" value="PST FAMILY PREDICTED COLANIC ACID TRANSPORTER"/>
    <property type="match status" value="1"/>
</dbReference>
<dbReference type="InterPro" id="IPR002797">
    <property type="entry name" value="Polysacc_synth"/>
</dbReference>
<keyword evidence="3 6" id="KW-0812">Transmembrane</keyword>
<name>A0A1F5IQQ6_9BACT</name>
<feature type="transmembrane region" description="Helical" evidence="6">
    <location>
        <begin position="352"/>
        <end position="370"/>
    </location>
</feature>
<evidence type="ECO:0000256" key="4">
    <source>
        <dbReference type="ARBA" id="ARBA00022989"/>
    </source>
</evidence>
<protein>
    <submittedName>
        <fullName evidence="7">Uncharacterized protein</fullName>
    </submittedName>
</protein>
<reference evidence="7 8" key="1">
    <citation type="journal article" date="2016" name="Nat. Commun.">
        <title>Thousands of microbial genomes shed light on interconnected biogeochemical processes in an aquifer system.</title>
        <authorList>
            <person name="Anantharaman K."/>
            <person name="Brown C.T."/>
            <person name="Hug L.A."/>
            <person name="Sharon I."/>
            <person name="Castelle C.J."/>
            <person name="Probst A.J."/>
            <person name="Thomas B.C."/>
            <person name="Singh A."/>
            <person name="Wilkins M.J."/>
            <person name="Karaoz U."/>
            <person name="Brodie E.L."/>
            <person name="Williams K.H."/>
            <person name="Hubbard S.S."/>
            <person name="Banfield J.F."/>
        </authorList>
    </citation>
    <scope>NUCLEOTIDE SEQUENCE [LARGE SCALE GENOMIC DNA]</scope>
</reference>
<feature type="transmembrane region" description="Helical" evidence="6">
    <location>
        <begin position="173"/>
        <end position="197"/>
    </location>
</feature>
<organism evidence="7 8">
    <name type="scientific">Candidatus Daviesbacteria bacterium RIFCSPHIGHO2_01_FULL_41_23</name>
    <dbReference type="NCBI Taxonomy" id="1797764"/>
    <lineage>
        <taxon>Bacteria</taxon>
        <taxon>Candidatus Daviesiibacteriota</taxon>
    </lineage>
</organism>
<comment type="caution">
    <text evidence="7">The sequence shown here is derived from an EMBL/GenBank/DDBJ whole genome shotgun (WGS) entry which is preliminary data.</text>
</comment>
<accession>A0A1F5IQQ6</accession>
<feature type="transmembrane region" description="Helical" evidence="6">
    <location>
        <begin position="15"/>
        <end position="37"/>
    </location>
</feature>
<evidence type="ECO:0000313" key="8">
    <source>
        <dbReference type="Proteomes" id="UP000176336"/>
    </source>
</evidence>
<sequence length="405" mass="45170">MSLFSKIFQQTSWQVLGKIITSLSTFIILGLVARNYGKEGTGIFTLALTYLSMFYILADFGFNAHVLRRVESLESRVKGEWNKLLGTRILWSVLLVVLAVGMLPFWPFSTELFTKAVLFGGLTIIASSVFTTANLIFQSKLRYDLSVLSSGFGTLVGLAVFVLLSVSESPIPFLVLAHFISWIFIALAAVFLIRKLILNVIPIFDMRYTLNLFKDSWPIAATLALNVIYFRADAFMIAYFKSMADAGVYNVAYSVFQSALVLPTFIMNSYYPMMLKTFKGVKFVVTGLLVLSFFGPLATIFLAPGIIQILTGGNFGGSVTSLQILSLGFPAFFVSSLLMWILVATGRYKSMFLIYTSGLILNLILNFVYIPKYSYIGASWTTVISEYFILGMQVVVLLFVKVNRR</sequence>
<feature type="transmembrane region" description="Helical" evidence="6">
    <location>
        <begin position="85"/>
        <end position="106"/>
    </location>
</feature>
<evidence type="ECO:0000256" key="6">
    <source>
        <dbReference type="SAM" id="Phobius"/>
    </source>
</evidence>
<dbReference type="CDD" id="cd13128">
    <property type="entry name" value="MATE_Wzx_like"/>
    <property type="match status" value="1"/>
</dbReference>
<gene>
    <name evidence="7" type="ORF">A2871_04090</name>
</gene>
<dbReference type="Pfam" id="PF01943">
    <property type="entry name" value="Polysacc_synt"/>
    <property type="match status" value="1"/>
</dbReference>
<dbReference type="InterPro" id="IPR050833">
    <property type="entry name" value="Poly_Biosynth_Transport"/>
</dbReference>
<proteinExistence type="predicted"/>
<keyword evidence="5 6" id="KW-0472">Membrane</keyword>
<feature type="transmembrane region" description="Helical" evidence="6">
    <location>
        <begin position="283"/>
        <end position="310"/>
    </location>
</feature>
<feature type="transmembrane region" description="Helical" evidence="6">
    <location>
        <begin position="145"/>
        <end position="167"/>
    </location>
</feature>
<keyword evidence="4 6" id="KW-1133">Transmembrane helix</keyword>
<feature type="transmembrane region" description="Helical" evidence="6">
    <location>
        <begin position="217"/>
        <end position="239"/>
    </location>
</feature>
<evidence type="ECO:0000256" key="3">
    <source>
        <dbReference type="ARBA" id="ARBA00022692"/>
    </source>
</evidence>
<comment type="subcellular location">
    <subcellularLocation>
        <location evidence="1">Cell membrane</location>
        <topology evidence="1">Multi-pass membrane protein</topology>
    </subcellularLocation>
</comment>
<evidence type="ECO:0000256" key="5">
    <source>
        <dbReference type="ARBA" id="ARBA00023136"/>
    </source>
</evidence>
<dbReference type="EMBL" id="MFCR01000011">
    <property type="protein sequence ID" value="OGE18650.1"/>
    <property type="molecule type" value="Genomic_DNA"/>
</dbReference>
<evidence type="ECO:0000256" key="1">
    <source>
        <dbReference type="ARBA" id="ARBA00004651"/>
    </source>
</evidence>
<feature type="transmembrane region" description="Helical" evidence="6">
    <location>
        <begin position="376"/>
        <end position="400"/>
    </location>
</feature>
<keyword evidence="2" id="KW-1003">Cell membrane</keyword>
<evidence type="ECO:0000256" key="2">
    <source>
        <dbReference type="ARBA" id="ARBA00022475"/>
    </source>
</evidence>
<dbReference type="AlphaFoldDB" id="A0A1F5IQQ6"/>
<dbReference type="Proteomes" id="UP000176336">
    <property type="component" value="Unassembled WGS sequence"/>
</dbReference>
<dbReference type="PANTHER" id="PTHR30250:SF11">
    <property type="entry name" value="O-ANTIGEN TRANSPORTER-RELATED"/>
    <property type="match status" value="1"/>
</dbReference>
<dbReference type="GO" id="GO:0005886">
    <property type="term" value="C:plasma membrane"/>
    <property type="evidence" value="ECO:0007669"/>
    <property type="project" value="UniProtKB-SubCell"/>
</dbReference>
<feature type="transmembrane region" description="Helical" evidence="6">
    <location>
        <begin position="112"/>
        <end position="133"/>
    </location>
</feature>